<proteinExistence type="inferred from homology"/>
<evidence type="ECO:0000259" key="3">
    <source>
        <dbReference type="Pfam" id="PF17782"/>
    </source>
</evidence>
<evidence type="ECO:0000313" key="5">
    <source>
        <dbReference type="Proteomes" id="UP000322530"/>
    </source>
</evidence>
<keyword evidence="5" id="KW-1185">Reference proteome</keyword>
<evidence type="ECO:0000313" key="4">
    <source>
        <dbReference type="EMBL" id="GCF06580.1"/>
    </source>
</evidence>
<feature type="domain" description="DprA winged helix" evidence="3">
    <location>
        <begin position="325"/>
        <end position="379"/>
    </location>
</feature>
<dbReference type="PANTHER" id="PTHR43022:SF1">
    <property type="entry name" value="PROTEIN SMF"/>
    <property type="match status" value="1"/>
</dbReference>
<dbReference type="GO" id="GO:0009294">
    <property type="term" value="P:DNA-mediated transformation"/>
    <property type="evidence" value="ECO:0007669"/>
    <property type="project" value="InterPro"/>
</dbReference>
<evidence type="ECO:0000259" key="2">
    <source>
        <dbReference type="Pfam" id="PF02481"/>
    </source>
</evidence>
<dbReference type="EMBL" id="BIXY01000001">
    <property type="protein sequence ID" value="GCF06580.1"/>
    <property type="molecule type" value="Genomic_DNA"/>
</dbReference>
<dbReference type="InterPro" id="IPR057666">
    <property type="entry name" value="DrpA_SLOG"/>
</dbReference>
<protein>
    <submittedName>
        <fullName evidence="4">DNA processing protein DprA</fullName>
    </submittedName>
</protein>
<dbReference type="PANTHER" id="PTHR43022">
    <property type="entry name" value="PROTEIN SMF"/>
    <property type="match status" value="1"/>
</dbReference>
<dbReference type="NCBIfam" id="TIGR00732">
    <property type="entry name" value="dprA"/>
    <property type="match status" value="1"/>
</dbReference>
<comment type="similarity">
    <text evidence="1">Belongs to the DprA/Smf family.</text>
</comment>
<reference evidence="4 5" key="1">
    <citation type="submission" date="2019-01" db="EMBL/GenBank/DDBJ databases">
        <title>Draft genome sequence of Dictyobacter sp. Uno17.</title>
        <authorList>
            <person name="Wang C.M."/>
            <person name="Zheng Y."/>
            <person name="Sakai Y."/>
            <person name="Abe K."/>
            <person name="Yokota A."/>
            <person name="Yabe S."/>
        </authorList>
    </citation>
    <scope>NUCLEOTIDE SEQUENCE [LARGE SCALE GENOMIC DNA]</scope>
    <source>
        <strain evidence="4 5">Uno17</strain>
    </source>
</reference>
<feature type="domain" description="Smf/DprA SLOG" evidence="2">
    <location>
        <begin position="103"/>
        <end position="314"/>
    </location>
</feature>
<dbReference type="Proteomes" id="UP000322530">
    <property type="component" value="Unassembled WGS sequence"/>
</dbReference>
<gene>
    <name evidence="4" type="ORF">KDI_01440</name>
</gene>
<dbReference type="AlphaFoldDB" id="A0A5A5T5B6"/>
<dbReference type="Pfam" id="PF02481">
    <property type="entry name" value="DNA_processg_A"/>
    <property type="match status" value="1"/>
</dbReference>
<dbReference type="SUPFAM" id="SSF102405">
    <property type="entry name" value="MCP/YpsA-like"/>
    <property type="match status" value="1"/>
</dbReference>
<dbReference type="Gene3D" id="1.10.10.10">
    <property type="entry name" value="Winged helix-like DNA-binding domain superfamily/Winged helix DNA-binding domain"/>
    <property type="match status" value="1"/>
</dbReference>
<dbReference type="InterPro" id="IPR041614">
    <property type="entry name" value="DprA_WH"/>
</dbReference>
<dbReference type="Pfam" id="PF17782">
    <property type="entry name" value="WHD_DprA"/>
    <property type="match status" value="1"/>
</dbReference>
<evidence type="ECO:0000256" key="1">
    <source>
        <dbReference type="ARBA" id="ARBA00006525"/>
    </source>
</evidence>
<sequence length="388" mass="43126">MGQQERKVEVHDKTARYYPANVLSLTELSYWIAFSRVMGIGPVRFQMLLDFFQEDVAHAWQASSKDLQAAGLDQGTIKNFIKQRANINPPYELERLHRLTIRVITWKDATYPPLLRKIDYAPPVLYTCGKFTEDDLHYTIGIVGTRKMSSYGHQVTEHFTKELVKGKITIVSGLASGVDTVAHRTALNQGGRTIAVLACGLDTIYPRTNYQLARDILDSERGILLSAFPLGIRPEPGNFPARNHIISGLSLGILVTEAPLKSGSIITANSALAQGREVYAVPNNIFSTNSEGTNKLIRDGAHPVLHVNDILENLNIHTVPLDEGTPARNPTTEEEKILLALLTREPQYIDELIRLSKLDAPIVTSTLTIMELDGMVKQVGSMQYIRTT</sequence>
<organism evidence="4 5">
    <name type="scientific">Dictyobacter arantiisoli</name>
    <dbReference type="NCBI Taxonomy" id="2014874"/>
    <lineage>
        <taxon>Bacteria</taxon>
        <taxon>Bacillati</taxon>
        <taxon>Chloroflexota</taxon>
        <taxon>Ktedonobacteria</taxon>
        <taxon>Ktedonobacterales</taxon>
        <taxon>Dictyobacteraceae</taxon>
        <taxon>Dictyobacter</taxon>
    </lineage>
</organism>
<accession>A0A5A5T5B6</accession>
<dbReference type="InterPro" id="IPR036388">
    <property type="entry name" value="WH-like_DNA-bd_sf"/>
</dbReference>
<comment type="caution">
    <text evidence="4">The sequence shown here is derived from an EMBL/GenBank/DDBJ whole genome shotgun (WGS) entry which is preliminary data.</text>
</comment>
<dbReference type="OrthoDB" id="9785707at2"/>
<dbReference type="Gene3D" id="3.40.50.450">
    <property type="match status" value="1"/>
</dbReference>
<dbReference type="InterPro" id="IPR003488">
    <property type="entry name" value="DprA"/>
</dbReference>
<name>A0A5A5T5B6_9CHLR</name>